<proteinExistence type="predicted"/>
<dbReference type="EMBL" id="CP019344">
    <property type="protein sequence ID" value="ARN78993.1"/>
    <property type="molecule type" value="Genomic_DNA"/>
</dbReference>
<dbReference type="OrthoDB" id="1430845at2"/>
<keyword evidence="1" id="KW-0732">Signal</keyword>
<keyword evidence="3" id="KW-1185">Reference proteome</keyword>
<keyword evidence="2" id="KW-0969">Cilium</keyword>
<dbReference type="Pfam" id="PF10029">
    <property type="entry name" value="DUF2271"/>
    <property type="match status" value="1"/>
</dbReference>
<keyword evidence="2" id="KW-0282">Flagellum</keyword>
<feature type="chain" id="PRO_5012551938" evidence="1">
    <location>
        <begin position="20"/>
        <end position="162"/>
    </location>
</feature>
<organism evidence="2 3">
    <name type="scientific">Nonlabens spongiae</name>
    <dbReference type="NCBI Taxonomy" id="331648"/>
    <lineage>
        <taxon>Bacteria</taxon>
        <taxon>Pseudomonadati</taxon>
        <taxon>Bacteroidota</taxon>
        <taxon>Flavobacteriia</taxon>
        <taxon>Flavobacteriales</taxon>
        <taxon>Flavobacteriaceae</taxon>
        <taxon>Nonlabens</taxon>
    </lineage>
</organism>
<evidence type="ECO:0000256" key="1">
    <source>
        <dbReference type="SAM" id="SignalP"/>
    </source>
</evidence>
<accession>A0A1W6MN04</accession>
<reference evidence="2 3" key="1">
    <citation type="submission" date="2016-11" db="EMBL/GenBank/DDBJ databases">
        <title>Trade-off between light-utilization and light-protection in marine flavobacteria.</title>
        <authorList>
            <person name="Kumagai Y."/>
        </authorList>
    </citation>
    <scope>NUCLEOTIDE SEQUENCE [LARGE SCALE GENOMIC DNA]</scope>
    <source>
        <strain evidence="2 3">JCM 13191</strain>
    </source>
</reference>
<sequence>MRKFQIVLAVLIISLGSLAFVETEETVDYKCMVQLKNYQGHGAYLVVSLLDENGEYLETLHVQGKDSEWYNEITEWWGFYGKYRPDIDAISGETIAGGERKVTTLKIPSSAFAKAQTLRFETAVEDQEYYEADLEIKLDPSKKLESKYDGTGWIRYVRMLPN</sequence>
<dbReference type="InterPro" id="IPR014469">
    <property type="entry name" value="DUF2271"/>
</dbReference>
<evidence type="ECO:0000313" key="2">
    <source>
        <dbReference type="EMBL" id="ARN78993.1"/>
    </source>
</evidence>
<dbReference type="STRING" id="331648.BST97_13900"/>
<feature type="signal peptide" evidence="1">
    <location>
        <begin position="1"/>
        <end position="19"/>
    </location>
</feature>
<protein>
    <submittedName>
        <fullName evidence="2">Flagellin biosynthesis protein FlgD</fullName>
    </submittedName>
</protein>
<dbReference type="Proteomes" id="UP000193431">
    <property type="component" value="Chromosome"/>
</dbReference>
<name>A0A1W6MN04_9FLAO</name>
<keyword evidence="2" id="KW-0966">Cell projection</keyword>
<dbReference type="AlphaFoldDB" id="A0A1W6MN04"/>
<evidence type="ECO:0000313" key="3">
    <source>
        <dbReference type="Proteomes" id="UP000193431"/>
    </source>
</evidence>
<gene>
    <name evidence="2" type="ORF">BST97_13900</name>
</gene>
<dbReference type="RefSeq" id="WP_085767795.1">
    <property type="nucleotide sequence ID" value="NZ_CP019344.1"/>
</dbReference>